<comment type="caution">
    <text evidence="1">The sequence shown here is derived from an EMBL/GenBank/DDBJ whole genome shotgun (WGS) entry which is preliminary data.</text>
</comment>
<feature type="non-terminal residue" evidence="1">
    <location>
        <position position="1"/>
    </location>
</feature>
<sequence length="148" mass="15917">HDIGGVRSGASFVITRTMLDVMQGSPAVLVKRYVTAETGVLTVTGIQWNFNNFANALGTSNASKTDFEFGGSMEVEDVALQFVHKSPAGYCHVLMLYLANGQGTLTIPFGDDLHEFEYGFSALATASDWAGATLAAGKQLFKIKRTEM</sequence>
<dbReference type="EMBL" id="BARU01008491">
    <property type="protein sequence ID" value="GAH41959.1"/>
    <property type="molecule type" value="Genomic_DNA"/>
</dbReference>
<organism evidence="1">
    <name type="scientific">marine sediment metagenome</name>
    <dbReference type="NCBI Taxonomy" id="412755"/>
    <lineage>
        <taxon>unclassified sequences</taxon>
        <taxon>metagenomes</taxon>
        <taxon>ecological metagenomes</taxon>
    </lineage>
</organism>
<accession>X1GK44</accession>
<evidence type="ECO:0000313" key="1">
    <source>
        <dbReference type="EMBL" id="GAH41959.1"/>
    </source>
</evidence>
<gene>
    <name evidence="1" type="ORF">S03H2_16601</name>
</gene>
<dbReference type="AlphaFoldDB" id="X1GK44"/>
<name>X1GK44_9ZZZZ</name>
<proteinExistence type="predicted"/>
<protein>
    <submittedName>
        <fullName evidence="1">Uncharacterized protein</fullName>
    </submittedName>
</protein>
<reference evidence="1" key="1">
    <citation type="journal article" date="2014" name="Front. Microbiol.">
        <title>High frequency of phylogenetically diverse reductive dehalogenase-homologous genes in deep subseafloor sedimentary metagenomes.</title>
        <authorList>
            <person name="Kawai M."/>
            <person name="Futagami T."/>
            <person name="Toyoda A."/>
            <person name="Takaki Y."/>
            <person name="Nishi S."/>
            <person name="Hori S."/>
            <person name="Arai W."/>
            <person name="Tsubouchi T."/>
            <person name="Morono Y."/>
            <person name="Uchiyama I."/>
            <person name="Ito T."/>
            <person name="Fujiyama A."/>
            <person name="Inagaki F."/>
            <person name="Takami H."/>
        </authorList>
    </citation>
    <scope>NUCLEOTIDE SEQUENCE</scope>
    <source>
        <strain evidence="1">Expedition CK06-06</strain>
    </source>
</reference>